<sequence length="248" mass="28191">MNQKNPIDESACSSDQLVSFSGPPLTDQLENLSLYQTTHFPPLSFDPNAGNGYRSFSSLNFAAVKHEQCQVDFDSAYCTDVENAANSSEAESNFLFRPLFDSLIDSQNLPREAAFSLPENTFFAGHMRKVSSTGDLVNMRNESGNQRSNPSTLTVENSLMEEAPFKVGRYNPEERQERISKYRAKRNLRNFNKTIKGCMRWRMRYCREGILTTVSADITMVTFESFRKIAFRGLYLGVGYISYQNLIL</sequence>
<dbReference type="PANTHER" id="PTHR31319">
    <property type="entry name" value="ZINC FINGER PROTEIN CONSTANS-LIKE 4"/>
    <property type="match status" value="1"/>
</dbReference>
<dbReference type="GO" id="GO:0005634">
    <property type="term" value="C:nucleus"/>
    <property type="evidence" value="ECO:0007669"/>
    <property type="project" value="TreeGrafter"/>
</dbReference>
<evidence type="ECO:0000313" key="2">
    <source>
        <dbReference type="Proteomes" id="UP000436088"/>
    </source>
</evidence>
<evidence type="ECO:0000313" key="1">
    <source>
        <dbReference type="EMBL" id="KAE8717185.1"/>
    </source>
</evidence>
<dbReference type="PANTHER" id="PTHR31319:SF103">
    <property type="entry name" value="CCT MOTIF FAMILY PROTEIN"/>
    <property type="match status" value="1"/>
</dbReference>
<dbReference type="EMBL" id="VEPZ02000830">
    <property type="protein sequence ID" value="KAE8717185.1"/>
    <property type="molecule type" value="Genomic_DNA"/>
</dbReference>
<proteinExistence type="predicted"/>
<comment type="caution">
    <text evidence="1">The sequence shown here is derived from an EMBL/GenBank/DDBJ whole genome shotgun (WGS) entry which is preliminary data.</text>
</comment>
<keyword evidence="2" id="KW-1185">Reference proteome</keyword>
<dbReference type="AlphaFoldDB" id="A0A6A3BLI9"/>
<dbReference type="GO" id="GO:0003700">
    <property type="term" value="F:DNA-binding transcription factor activity"/>
    <property type="evidence" value="ECO:0007669"/>
    <property type="project" value="TreeGrafter"/>
</dbReference>
<name>A0A6A3BLI9_HIBSY</name>
<protein>
    <submittedName>
        <fullName evidence="1">Detected protein of confused Function</fullName>
    </submittedName>
</protein>
<dbReference type="GO" id="GO:0009909">
    <property type="term" value="P:regulation of flower development"/>
    <property type="evidence" value="ECO:0007669"/>
    <property type="project" value="InterPro"/>
</dbReference>
<dbReference type="InterPro" id="IPR045281">
    <property type="entry name" value="CONSTANS-like"/>
</dbReference>
<gene>
    <name evidence="1" type="ORF">F3Y22_tig00110057pilonHSYRG00148</name>
</gene>
<dbReference type="Proteomes" id="UP000436088">
    <property type="component" value="Unassembled WGS sequence"/>
</dbReference>
<organism evidence="1 2">
    <name type="scientific">Hibiscus syriacus</name>
    <name type="common">Rose of Sharon</name>
    <dbReference type="NCBI Taxonomy" id="106335"/>
    <lineage>
        <taxon>Eukaryota</taxon>
        <taxon>Viridiplantae</taxon>
        <taxon>Streptophyta</taxon>
        <taxon>Embryophyta</taxon>
        <taxon>Tracheophyta</taxon>
        <taxon>Spermatophyta</taxon>
        <taxon>Magnoliopsida</taxon>
        <taxon>eudicotyledons</taxon>
        <taxon>Gunneridae</taxon>
        <taxon>Pentapetalae</taxon>
        <taxon>rosids</taxon>
        <taxon>malvids</taxon>
        <taxon>Malvales</taxon>
        <taxon>Malvaceae</taxon>
        <taxon>Malvoideae</taxon>
        <taxon>Hibiscus</taxon>
    </lineage>
</organism>
<reference evidence="1" key="1">
    <citation type="submission" date="2019-09" db="EMBL/GenBank/DDBJ databases">
        <title>Draft genome information of white flower Hibiscus syriacus.</title>
        <authorList>
            <person name="Kim Y.-M."/>
        </authorList>
    </citation>
    <scope>NUCLEOTIDE SEQUENCE [LARGE SCALE GENOMIC DNA]</scope>
    <source>
        <strain evidence="1">YM2019G1</strain>
    </source>
</reference>
<accession>A0A6A3BLI9</accession>